<dbReference type="RefSeq" id="WP_039328826.1">
    <property type="nucleotide sequence ID" value="NZ_JTJJ01000019.1"/>
</dbReference>
<accession>A0A0B1R9E9</accession>
<proteinExistence type="predicted"/>
<gene>
    <name evidence="1" type="ORF">QU24_04855</name>
</gene>
<protein>
    <submittedName>
        <fullName evidence="1">Uncharacterized protein</fullName>
    </submittedName>
</protein>
<dbReference type="EMBL" id="JTJJ01000019">
    <property type="protein sequence ID" value="KHJ69254.1"/>
    <property type="molecule type" value="Genomic_DNA"/>
</dbReference>
<dbReference type="Proteomes" id="UP000030853">
    <property type="component" value="Unassembled WGS sequence"/>
</dbReference>
<name>A0A0B1R9E9_9GAMM</name>
<organism evidence="1 2">
    <name type="scientific">Pantoea rodasii</name>
    <dbReference type="NCBI Taxonomy" id="1076549"/>
    <lineage>
        <taxon>Bacteria</taxon>
        <taxon>Pseudomonadati</taxon>
        <taxon>Pseudomonadota</taxon>
        <taxon>Gammaproteobacteria</taxon>
        <taxon>Enterobacterales</taxon>
        <taxon>Erwiniaceae</taxon>
        <taxon>Pantoea</taxon>
    </lineage>
</organism>
<sequence>MWQFYYLLRMEKQDQLHVKGCVCLEDHPERQFLGSAVSYRRAYQIASQQLKIRASICRLCVDDSMTEARDASLSSPA</sequence>
<evidence type="ECO:0000313" key="1">
    <source>
        <dbReference type="EMBL" id="KHJ69254.1"/>
    </source>
</evidence>
<evidence type="ECO:0000313" key="2">
    <source>
        <dbReference type="Proteomes" id="UP000030853"/>
    </source>
</evidence>
<dbReference type="AlphaFoldDB" id="A0A0B1R9E9"/>
<reference evidence="1 2" key="1">
    <citation type="submission" date="2014-11" db="EMBL/GenBank/DDBJ databases">
        <title>Genome sequencing of Pantoea rodasii ND03.</title>
        <authorList>
            <person name="Muhamad Yunos N.Y."/>
            <person name="Chan K.-G."/>
        </authorList>
    </citation>
    <scope>NUCLEOTIDE SEQUENCE [LARGE SCALE GENOMIC DNA]</scope>
    <source>
        <strain evidence="1 2">ND03</strain>
    </source>
</reference>
<comment type="caution">
    <text evidence="1">The sequence shown here is derived from an EMBL/GenBank/DDBJ whole genome shotgun (WGS) entry which is preliminary data.</text>
</comment>